<feature type="transmembrane region" description="Helical" evidence="1">
    <location>
        <begin position="96"/>
        <end position="116"/>
    </location>
</feature>
<evidence type="ECO:0000313" key="2">
    <source>
        <dbReference type="EMBL" id="SVC70017.1"/>
    </source>
</evidence>
<accession>A0A382PAZ9</accession>
<name>A0A382PAZ9_9ZZZZ</name>
<reference evidence="2" key="1">
    <citation type="submission" date="2018-05" db="EMBL/GenBank/DDBJ databases">
        <authorList>
            <person name="Lanie J.A."/>
            <person name="Ng W.-L."/>
            <person name="Kazmierczak K.M."/>
            <person name="Andrzejewski T.M."/>
            <person name="Davidsen T.M."/>
            <person name="Wayne K.J."/>
            <person name="Tettelin H."/>
            <person name="Glass J.I."/>
            <person name="Rusch D."/>
            <person name="Podicherti R."/>
            <person name="Tsui H.-C.T."/>
            <person name="Winkler M.E."/>
        </authorList>
    </citation>
    <scope>NUCLEOTIDE SEQUENCE</scope>
</reference>
<sequence>MDVKRTLTLVFGLVLVSVVAKNLVWYMNPPFRLYRVGYDYNYSTVNYIQFFILFLIPSVAAFFLYRSSFKKIDSFYDRSVEVVKKIFLILDKNKEAMLVVAIVMFWIFNLMESVFYRNLVEDKNPFHAPFDAYH</sequence>
<dbReference type="EMBL" id="UINC01105800">
    <property type="protein sequence ID" value="SVC70017.1"/>
    <property type="molecule type" value="Genomic_DNA"/>
</dbReference>
<proteinExistence type="predicted"/>
<keyword evidence="1" id="KW-1133">Transmembrane helix</keyword>
<organism evidence="2">
    <name type="scientific">marine metagenome</name>
    <dbReference type="NCBI Taxonomy" id="408172"/>
    <lineage>
        <taxon>unclassified sequences</taxon>
        <taxon>metagenomes</taxon>
        <taxon>ecological metagenomes</taxon>
    </lineage>
</organism>
<gene>
    <name evidence="2" type="ORF">METZ01_LOCUS322871</name>
</gene>
<feature type="non-terminal residue" evidence="2">
    <location>
        <position position="134"/>
    </location>
</feature>
<feature type="transmembrane region" description="Helical" evidence="1">
    <location>
        <begin position="44"/>
        <end position="65"/>
    </location>
</feature>
<keyword evidence="1" id="KW-0812">Transmembrane</keyword>
<keyword evidence="1" id="KW-0472">Membrane</keyword>
<dbReference type="AlphaFoldDB" id="A0A382PAZ9"/>
<protein>
    <submittedName>
        <fullName evidence="2">Uncharacterized protein</fullName>
    </submittedName>
</protein>
<evidence type="ECO:0000256" key="1">
    <source>
        <dbReference type="SAM" id="Phobius"/>
    </source>
</evidence>